<protein>
    <submittedName>
        <fullName evidence="2">Uncharacterized protein</fullName>
    </submittedName>
</protein>
<accession>A0A6A6SRY8</accession>
<dbReference type="EMBL" id="MU004459">
    <property type="protein sequence ID" value="KAF2650312.1"/>
    <property type="molecule type" value="Genomic_DNA"/>
</dbReference>
<evidence type="ECO:0000256" key="1">
    <source>
        <dbReference type="SAM" id="MobiDB-lite"/>
    </source>
</evidence>
<gene>
    <name evidence="2" type="ORF">K491DRAFT_141203</name>
</gene>
<organism evidence="2 3">
    <name type="scientific">Lophiostoma macrostomum CBS 122681</name>
    <dbReference type="NCBI Taxonomy" id="1314788"/>
    <lineage>
        <taxon>Eukaryota</taxon>
        <taxon>Fungi</taxon>
        <taxon>Dikarya</taxon>
        <taxon>Ascomycota</taxon>
        <taxon>Pezizomycotina</taxon>
        <taxon>Dothideomycetes</taxon>
        <taxon>Pleosporomycetidae</taxon>
        <taxon>Pleosporales</taxon>
        <taxon>Lophiostomataceae</taxon>
        <taxon>Lophiostoma</taxon>
    </lineage>
</organism>
<sequence length="121" mass="13938">MDGSWKYRGQRLPLGWTLRYLPDSSPCYQNALRNYCTHDDPRDSFSPLQPRRSATQQEGDRLILRSSTTADLRRIAQFEHTDLRGPSSIRLLKWLGREVSGLLAFEMHEFEIGSAPPYVAL</sequence>
<dbReference type="Proteomes" id="UP000799324">
    <property type="component" value="Unassembled WGS sequence"/>
</dbReference>
<dbReference type="AlphaFoldDB" id="A0A6A6SRY8"/>
<keyword evidence="3" id="KW-1185">Reference proteome</keyword>
<feature type="region of interest" description="Disordered" evidence="1">
    <location>
        <begin position="39"/>
        <end position="59"/>
    </location>
</feature>
<proteinExistence type="predicted"/>
<evidence type="ECO:0000313" key="2">
    <source>
        <dbReference type="EMBL" id="KAF2650312.1"/>
    </source>
</evidence>
<reference evidence="2" key="1">
    <citation type="journal article" date="2020" name="Stud. Mycol.">
        <title>101 Dothideomycetes genomes: a test case for predicting lifestyles and emergence of pathogens.</title>
        <authorList>
            <person name="Haridas S."/>
            <person name="Albert R."/>
            <person name="Binder M."/>
            <person name="Bloem J."/>
            <person name="Labutti K."/>
            <person name="Salamov A."/>
            <person name="Andreopoulos B."/>
            <person name="Baker S."/>
            <person name="Barry K."/>
            <person name="Bills G."/>
            <person name="Bluhm B."/>
            <person name="Cannon C."/>
            <person name="Castanera R."/>
            <person name="Culley D."/>
            <person name="Daum C."/>
            <person name="Ezra D."/>
            <person name="Gonzalez J."/>
            <person name="Henrissat B."/>
            <person name="Kuo A."/>
            <person name="Liang C."/>
            <person name="Lipzen A."/>
            <person name="Lutzoni F."/>
            <person name="Magnuson J."/>
            <person name="Mondo S."/>
            <person name="Nolan M."/>
            <person name="Ohm R."/>
            <person name="Pangilinan J."/>
            <person name="Park H.-J."/>
            <person name="Ramirez L."/>
            <person name="Alfaro M."/>
            <person name="Sun H."/>
            <person name="Tritt A."/>
            <person name="Yoshinaga Y."/>
            <person name="Zwiers L.-H."/>
            <person name="Turgeon B."/>
            <person name="Goodwin S."/>
            <person name="Spatafora J."/>
            <person name="Crous P."/>
            <person name="Grigoriev I."/>
        </authorList>
    </citation>
    <scope>NUCLEOTIDE SEQUENCE</scope>
    <source>
        <strain evidence="2">CBS 122681</strain>
    </source>
</reference>
<name>A0A6A6SRY8_9PLEO</name>
<evidence type="ECO:0000313" key="3">
    <source>
        <dbReference type="Proteomes" id="UP000799324"/>
    </source>
</evidence>